<evidence type="ECO:0000256" key="1">
    <source>
        <dbReference type="SAM" id="MobiDB-lite"/>
    </source>
</evidence>
<protein>
    <submittedName>
        <fullName evidence="3">Uncharacterized protein LOC112552883</fullName>
    </submittedName>
</protein>
<organism evidence="2 3">
    <name type="scientific">Pogonomyrmex barbatus</name>
    <name type="common">red harvester ant</name>
    <dbReference type="NCBI Taxonomy" id="144034"/>
    <lineage>
        <taxon>Eukaryota</taxon>
        <taxon>Metazoa</taxon>
        <taxon>Ecdysozoa</taxon>
        <taxon>Arthropoda</taxon>
        <taxon>Hexapoda</taxon>
        <taxon>Insecta</taxon>
        <taxon>Pterygota</taxon>
        <taxon>Neoptera</taxon>
        <taxon>Endopterygota</taxon>
        <taxon>Hymenoptera</taxon>
        <taxon>Apocrita</taxon>
        <taxon>Aculeata</taxon>
        <taxon>Formicoidea</taxon>
        <taxon>Formicidae</taxon>
        <taxon>Myrmicinae</taxon>
        <taxon>Pogonomyrmex</taxon>
    </lineage>
</organism>
<feature type="region of interest" description="Disordered" evidence="1">
    <location>
        <begin position="1"/>
        <end position="77"/>
    </location>
</feature>
<dbReference type="Proteomes" id="UP000504615">
    <property type="component" value="Unplaced"/>
</dbReference>
<dbReference type="GeneID" id="112552883"/>
<sequence length="168" mass="18711">MEENAKVSDSGYSNTCSQSQRSSGSSNSNSRSNRSESSGYCGRRPSTFGSSNEALPQPISKKKDKEHRKKKSKTVTACNAAEAEVDPKTVNPLPEVASYNAVTPANVVLDKKPGWLRSAKNRERVHANGSRLLFHRTRDKSNIWDIRSHKLNERKSALSDHFLRLLLI</sequence>
<proteinExistence type="predicted"/>
<feature type="compositionally biased region" description="Basic residues" evidence="1">
    <location>
        <begin position="60"/>
        <end position="73"/>
    </location>
</feature>
<feature type="compositionally biased region" description="Low complexity" evidence="1">
    <location>
        <begin position="17"/>
        <end position="39"/>
    </location>
</feature>
<dbReference type="OrthoDB" id="10410640at2759"/>
<keyword evidence="2" id="KW-1185">Reference proteome</keyword>
<gene>
    <name evidence="3" type="primary">LOC112552883</name>
</gene>
<dbReference type="RefSeq" id="XP_025074989.1">
    <property type="nucleotide sequence ID" value="XM_025219204.1"/>
</dbReference>
<evidence type="ECO:0000313" key="3">
    <source>
        <dbReference type="RefSeq" id="XP_025074989.1"/>
    </source>
</evidence>
<evidence type="ECO:0000313" key="2">
    <source>
        <dbReference type="Proteomes" id="UP000504615"/>
    </source>
</evidence>
<reference evidence="3" key="1">
    <citation type="submission" date="2025-08" db="UniProtKB">
        <authorList>
            <consortium name="RefSeq"/>
        </authorList>
    </citation>
    <scope>IDENTIFICATION</scope>
</reference>
<accession>A0A8N1S7X6</accession>
<name>A0A8N1S7X6_9HYME</name>
<dbReference type="AlphaFoldDB" id="A0A8N1S7X6"/>